<keyword evidence="1" id="KW-0812">Transmembrane</keyword>
<dbReference type="PATRIC" id="fig|1666911.3.peg.1102"/>
<keyword evidence="1" id="KW-0472">Membrane</keyword>
<feature type="transmembrane region" description="Helical" evidence="1">
    <location>
        <begin position="72"/>
        <end position="93"/>
    </location>
</feature>
<proteinExistence type="predicted"/>
<feature type="transmembrane region" description="Helical" evidence="1">
    <location>
        <begin position="166"/>
        <end position="186"/>
    </location>
</feature>
<protein>
    <submittedName>
        <fullName evidence="2">Uncharacterized protein</fullName>
    </submittedName>
</protein>
<reference evidence="2 3" key="1">
    <citation type="submission" date="2015-09" db="EMBL/GenBank/DDBJ databases">
        <title>Identification and resolution of microdiversity through metagenomic sequencing of parallel consortia.</title>
        <authorList>
            <person name="Nelson W.C."/>
            <person name="Romine M.F."/>
            <person name="Lindemann S.R."/>
        </authorList>
    </citation>
    <scope>NUCLEOTIDE SEQUENCE [LARGE SCALE GENOMIC DNA]</scope>
    <source>
        <strain evidence="2">Ana</strain>
    </source>
</reference>
<dbReference type="EMBL" id="LJZR01000091">
    <property type="protein sequence ID" value="KPQ31634.1"/>
    <property type="molecule type" value="Genomic_DNA"/>
</dbReference>
<accession>A0A0N8KLR0</accession>
<evidence type="ECO:0000256" key="1">
    <source>
        <dbReference type="SAM" id="Phobius"/>
    </source>
</evidence>
<feature type="transmembrane region" description="Helical" evidence="1">
    <location>
        <begin position="12"/>
        <end position="30"/>
    </location>
</feature>
<name>A0A0N8KLR0_9CYAN</name>
<comment type="caution">
    <text evidence="2">The sequence shown here is derived from an EMBL/GenBank/DDBJ whole genome shotgun (WGS) entry which is preliminary data.</text>
</comment>
<dbReference type="AlphaFoldDB" id="A0A0N8KLR0"/>
<gene>
    <name evidence="2" type="ORF">HLUCCA11_23315</name>
</gene>
<dbReference type="Proteomes" id="UP000050465">
    <property type="component" value="Unassembled WGS sequence"/>
</dbReference>
<keyword evidence="1" id="KW-1133">Transmembrane helix</keyword>
<evidence type="ECO:0000313" key="2">
    <source>
        <dbReference type="EMBL" id="KPQ31634.1"/>
    </source>
</evidence>
<evidence type="ECO:0000313" key="3">
    <source>
        <dbReference type="Proteomes" id="UP000050465"/>
    </source>
</evidence>
<dbReference type="STRING" id="1666911.HLUCCA11_23315"/>
<organism evidence="2 3">
    <name type="scientific">Phormidesmis priestleyi Ana</name>
    <dbReference type="NCBI Taxonomy" id="1666911"/>
    <lineage>
        <taxon>Bacteria</taxon>
        <taxon>Bacillati</taxon>
        <taxon>Cyanobacteriota</taxon>
        <taxon>Cyanophyceae</taxon>
        <taxon>Leptolyngbyales</taxon>
        <taxon>Leptolyngbyaceae</taxon>
        <taxon>Phormidesmis</taxon>
    </lineage>
</organism>
<sequence length="196" mass="22659">MFAQLPESRIHWIRWILTIAWSLIIASLFYDPATSAFTEPTHPWSPLRLSDVCVQVQGRCLAEQPYPLGTTVFWGVIVPSAIFILLVFGHELWRRICPLSFLSQIPRALGWQRQFRRENPKTGKVRYELAKVQSDSWLGRNHPYLQFGWLFVGLCGRILFFNADRLVLAGWLLFTIVAAIAVGYFYSGKSWCQYFG</sequence>